<feature type="region of interest" description="Disordered" evidence="1">
    <location>
        <begin position="423"/>
        <end position="451"/>
    </location>
</feature>
<dbReference type="EMBL" id="BRXY01000148">
    <property type="protein sequence ID" value="GMH71331.1"/>
    <property type="molecule type" value="Genomic_DNA"/>
</dbReference>
<protein>
    <submittedName>
        <fullName evidence="3">Uncharacterized protein</fullName>
    </submittedName>
</protein>
<keyword evidence="4" id="KW-1185">Reference proteome</keyword>
<feature type="signal peptide" evidence="2">
    <location>
        <begin position="1"/>
        <end position="22"/>
    </location>
</feature>
<evidence type="ECO:0000256" key="2">
    <source>
        <dbReference type="SAM" id="SignalP"/>
    </source>
</evidence>
<accession>A0A9W7AEL4</accession>
<dbReference type="AlphaFoldDB" id="A0A9W7AEL4"/>
<feature type="compositionally biased region" description="Basic and acidic residues" evidence="1">
    <location>
        <begin position="437"/>
        <end position="451"/>
    </location>
</feature>
<keyword evidence="2" id="KW-0732">Signal</keyword>
<feature type="chain" id="PRO_5040818595" evidence="2">
    <location>
        <begin position="23"/>
        <end position="499"/>
    </location>
</feature>
<dbReference type="Pfam" id="PF07209">
    <property type="entry name" value="DUF1415"/>
    <property type="match status" value="1"/>
</dbReference>
<evidence type="ECO:0000313" key="4">
    <source>
        <dbReference type="Proteomes" id="UP001165085"/>
    </source>
</evidence>
<evidence type="ECO:0000256" key="1">
    <source>
        <dbReference type="SAM" id="MobiDB-lite"/>
    </source>
</evidence>
<name>A0A9W7AEL4_9STRA</name>
<dbReference type="InterPro" id="IPR009858">
    <property type="entry name" value="DUF1415"/>
</dbReference>
<sequence length="499" mass="55067">MGFTSNPTSCDSLLLMITLSLALSRSLSFSFSTLPPAALRSSPSSTPTSLSVSMNAVKAEPTPVNTLPQLYEQTWAAINTASATEIGSLTSLTINMTPHPDSTQLPLKDANDLKSLFRHLDDCRDVCSSYGVDVILKRASSKGSVTEVTFEKTKGVTEEFGYDPMWEDYDPDDQGSFAPDLEYEDDEVDEYFHELPANVPDTDEEIIDQSKSWVSTMMSNMGICPFTSGDSLAGLPIGKIRYVVTRCKTVEELYERYWEEVKLVDESDEKELSTTLLIAPEIFMKGNGGVEGFEVFSGTLTNTLETGPVAERLLQLVFFHPKWTFRDGGDRSTTGTAANYARRSPYPMINILRTQQVRRGQRGIPTGLVYRQNEKILSKVGDADLEEMLRSRDWSGLEGLTVDRSEYEALAIAKNLQDDVTSGIDPDAASADVDYGSELRESHRDQSEKTRAEIEGGDLANVLLQAIEIRERGEKLQSSQAAVVAMAIGYILDDETIGE</sequence>
<dbReference type="Proteomes" id="UP001165085">
    <property type="component" value="Unassembled WGS sequence"/>
</dbReference>
<reference evidence="4" key="1">
    <citation type="journal article" date="2023" name="Commun. Biol.">
        <title>Genome analysis of Parmales, the sister group of diatoms, reveals the evolutionary specialization of diatoms from phago-mixotrophs to photoautotrophs.</title>
        <authorList>
            <person name="Ban H."/>
            <person name="Sato S."/>
            <person name="Yoshikawa S."/>
            <person name="Yamada K."/>
            <person name="Nakamura Y."/>
            <person name="Ichinomiya M."/>
            <person name="Sato N."/>
            <person name="Blanc-Mathieu R."/>
            <person name="Endo H."/>
            <person name="Kuwata A."/>
            <person name="Ogata H."/>
        </authorList>
    </citation>
    <scope>NUCLEOTIDE SEQUENCE [LARGE SCALE GENOMIC DNA]</scope>
    <source>
        <strain evidence="4">NIES 3701</strain>
    </source>
</reference>
<gene>
    <name evidence="3" type="ORF">TrST_g3329</name>
</gene>
<proteinExistence type="predicted"/>
<evidence type="ECO:0000313" key="3">
    <source>
        <dbReference type="EMBL" id="GMH71331.1"/>
    </source>
</evidence>
<dbReference type="OrthoDB" id="5376at2759"/>
<comment type="caution">
    <text evidence="3">The sequence shown here is derived from an EMBL/GenBank/DDBJ whole genome shotgun (WGS) entry which is preliminary data.</text>
</comment>
<organism evidence="3 4">
    <name type="scientific">Triparma strigata</name>
    <dbReference type="NCBI Taxonomy" id="1606541"/>
    <lineage>
        <taxon>Eukaryota</taxon>
        <taxon>Sar</taxon>
        <taxon>Stramenopiles</taxon>
        <taxon>Ochrophyta</taxon>
        <taxon>Bolidophyceae</taxon>
        <taxon>Parmales</taxon>
        <taxon>Triparmaceae</taxon>
        <taxon>Triparma</taxon>
    </lineage>
</organism>